<feature type="compositionally biased region" description="Polar residues" evidence="25">
    <location>
        <begin position="284"/>
        <end position="299"/>
    </location>
</feature>
<feature type="transmembrane region" description="Helical" evidence="26">
    <location>
        <begin position="449"/>
        <end position="470"/>
    </location>
</feature>
<feature type="transmembrane region" description="Helical" evidence="26">
    <location>
        <begin position="350"/>
        <end position="369"/>
    </location>
</feature>
<evidence type="ECO:0000256" key="18">
    <source>
        <dbReference type="ARBA" id="ARBA00041345"/>
    </source>
</evidence>
<evidence type="ECO:0000256" key="7">
    <source>
        <dbReference type="ARBA" id="ARBA00022737"/>
    </source>
</evidence>
<evidence type="ECO:0000256" key="26">
    <source>
        <dbReference type="SAM" id="Phobius"/>
    </source>
</evidence>
<dbReference type="Pfam" id="PF00005">
    <property type="entry name" value="ABC_tran"/>
    <property type="match status" value="2"/>
</dbReference>
<dbReference type="InterPro" id="IPR036640">
    <property type="entry name" value="ABC1_TM_sf"/>
</dbReference>
<keyword evidence="6 26" id="KW-0812">Transmembrane</keyword>
<dbReference type="InterPro" id="IPR056227">
    <property type="entry name" value="TMD0_ABC"/>
</dbReference>
<feature type="transmembrane region" description="Helical" evidence="26">
    <location>
        <begin position="1413"/>
        <end position="1441"/>
    </location>
</feature>
<keyword evidence="13" id="KW-0445">Lipid transport</keyword>
<comment type="catalytic activity">
    <reaction evidence="16">
        <text>ATP + H2O + xenobioticSide 1 = ADP + phosphate + xenobioticSide 2.</text>
        <dbReference type="EC" id="7.6.2.2"/>
    </reaction>
</comment>
<keyword evidence="14 26" id="KW-0472">Membrane</keyword>
<dbReference type="InterPro" id="IPR005292">
    <property type="entry name" value="MRP"/>
</dbReference>
<feature type="region of interest" description="Disordered" evidence="25">
    <location>
        <begin position="1182"/>
        <end position="1219"/>
    </location>
</feature>
<evidence type="ECO:0000256" key="15">
    <source>
        <dbReference type="ARBA" id="ARBA00024220"/>
    </source>
</evidence>
<evidence type="ECO:0000256" key="23">
    <source>
        <dbReference type="ARBA" id="ARBA00047576"/>
    </source>
</evidence>
<evidence type="ECO:0000256" key="16">
    <source>
        <dbReference type="ARBA" id="ARBA00034018"/>
    </source>
</evidence>
<feature type="compositionally biased region" description="Polar residues" evidence="25">
    <location>
        <begin position="206"/>
        <end position="215"/>
    </location>
</feature>
<feature type="domain" description="ABC transporter" evidence="27">
    <location>
        <begin position="1607"/>
        <end position="1839"/>
    </location>
</feature>
<evidence type="ECO:0000256" key="10">
    <source>
        <dbReference type="ARBA" id="ARBA00022840"/>
    </source>
</evidence>
<feature type="transmembrane region" description="Helical" evidence="26">
    <location>
        <begin position="778"/>
        <end position="798"/>
    </location>
</feature>
<organism evidence="29 30">
    <name type="scientific">Hemibagrus guttatus</name>
    <dbReference type="NCBI Taxonomy" id="175788"/>
    <lineage>
        <taxon>Eukaryota</taxon>
        <taxon>Metazoa</taxon>
        <taxon>Chordata</taxon>
        <taxon>Craniata</taxon>
        <taxon>Vertebrata</taxon>
        <taxon>Euteleostomi</taxon>
        <taxon>Actinopterygii</taxon>
        <taxon>Neopterygii</taxon>
        <taxon>Teleostei</taxon>
        <taxon>Ostariophysi</taxon>
        <taxon>Siluriformes</taxon>
        <taxon>Bagridae</taxon>
        <taxon>Hemibagrus</taxon>
    </lineage>
</organism>
<dbReference type="CDD" id="cd18595">
    <property type="entry name" value="ABC_6TM_MRP1_2_3_6_D1_like"/>
    <property type="match status" value="1"/>
</dbReference>
<feature type="transmembrane region" description="Helical" evidence="26">
    <location>
        <begin position="413"/>
        <end position="437"/>
    </location>
</feature>
<feature type="compositionally biased region" description="Basic and acidic residues" evidence="25">
    <location>
        <begin position="1237"/>
        <end position="1253"/>
    </location>
</feature>
<dbReference type="GO" id="GO:0008559">
    <property type="term" value="F:ABC-type xenobiotic transporter activity"/>
    <property type="evidence" value="ECO:0007669"/>
    <property type="project" value="UniProtKB-EC"/>
</dbReference>
<dbReference type="Pfam" id="PF00664">
    <property type="entry name" value="ABC_membrane"/>
    <property type="match status" value="2"/>
</dbReference>
<dbReference type="GO" id="GO:0005524">
    <property type="term" value="F:ATP binding"/>
    <property type="evidence" value="ECO:0007669"/>
    <property type="project" value="UniProtKB-KW"/>
</dbReference>
<evidence type="ECO:0000256" key="9">
    <source>
        <dbReference type="ARBA" id="ARBA00022801"/>
    </source>
</evidence>
<dbReference type="SUPFAM" id="SSF52540">
    <property type="entry name" value="P-loop containing nucleoside triphosphate hydrolases"/>
    <property type="match status" value="2"/>
</dbReference>
<dbReference type="CDD" id="cd03250">
    <property type="entry name" value="ABCC_MRP_domain1"/>
    <property type="match status" value="1"/>
</dbReference>
<accession>A0AAE0QG02</accession>
<feature type="region of interest" description="Disordered" evidence="25">
    <location>
        <begin position="585"/>
        <end position="606"/>
    </location>
</feature>
<comment type="catalytic activity">
    <reaction evidence="23">
        <text>17beta-estradiol 17-O-(beta-D-glucuronate)(in) + ATP + H2O = 17beta-estradiol 17-O-(beta-D-glucuronate)(out) + ADP + phosphate + H(+)</text>
        <dbReference type="Rhea" id="RHEA:60128"/>
        <dbReference type="ChEBI" id="CHEBI:15377"/>
        <dbReference type="ChEBI" id="CHEBI:15378"/>
        <dbReference type="ChEBI" id="CHEBI:30616"/>
        <dbReference type="ChEBI" id="CHEBI:43474"/>
        <dbReference type="ChEBI" id="CHEBI:82961"/>
        <dbReference type="ChEBI" id="CHEBI:456216"/>
    </reaction>
    <physiologicalReaction direction="left-to-right" evidence="23">
        <dbReference type="Rhea" id="RHEA:60129"/>
    </physiologicalReaction>
</comment>
<comment type="similarity">
    <text evidence="2">Belongs to the ABC transporter superfamily. ABCC family. Conjugate transporter (TC 3.A.1.208) subfamily.</text>
</comment>
<feature type="domain" description="ABC transporter" evidence="27">
    <location>
        <begin position="955"/>
        <end position="1179"/>
    </location>
</feature>
<dbReference type="PROSITE" id="PS50893">
    <property type="entry name" value="ABC_TRANSPORTER_2"/>
    <property type="match status" value="2"/>
</dbReference>
<dbReference type="InterPro" id="IPR011527">
    <property type="entry name" value="ABC1_TM_dom"/>
</dbReference>
<evidence type="ECO:0000256" key="17">
    <source>
        <dbReference type="ARBA" id="ARBA00041009"/>
    </source>
</evidence>
<feature type="compositionally biased region" description="Basic and acidic residues" evidence="25">
    <location>
        <begin position="17"/>
        <end position="37"/>
    </location>
</feature>
<dbReference type="Pfam" id="PF24357">
    <property type="entry name" value="TMD0_ABC"/>
    <property type="match status" value="1"/>
</dbReference>
<evidence type="ECO:0000256" key="3">
    <source>
        <dbReference type="ARBA" id="ARBA00012191"/>
    </source>
</evidence>
<feature type="compositionally biased region" description="Basic and acidic residues" evidence="25">
    <location>
        <begin position="1194"/>
        <end position="1210"/>
    </location>
</feature>
<dbReference type="PROSITE" id="PS50929">
    <property type="entry name" value="ABC_TM1F"/>
    <property type="match status" value="2"/>
</dbReference>
<dbReference type="FunFam" id="3.40.50.300:FF:000074">
    <property type="entry name" value="Multidrug resistance-associated protein 5 isoform 1"/>
    <property type="match status" value="1"/>
</dbReference>
<dbReference type="Gene3D" id="1.20.1560.10">
    <property type="entry name" value="ABC transporter type 1, transmembrane domain"/>
    <property type="match status" value="2"/>
</dbReference>
<gene>
    <name evidence="29" type="ORF">QTP70_019677</name>
</gene>
<keyword evidence="8" id="KW-0547">Nucleotide-binding</keyword>
<dbReference type="InterPro" id="IPR017871">
    <property type="entry name" value="ABC_transporter-like_CS"/>
</dbReference>
<dbReference type="Proteomes" id="UP001274896">
    <property type="component" value="Unassembled WGS sequence"/>
</dbReference>
<dbReference type="EC" id="7.6.2.3" evidence="15"/>
<comment type="catalytic activity">
    <reaction evidence="24">
        <text>2',3'-cGAMP(in) + ATP + H2O = 2',3'-cGAMP(out) + ADP + phosphate + H(+)</text>
        <dbReference type="Rhea" id="RHEA:74887"/>
        <dbReference type="ChEBI" id="CHEBI:15377"/>
        <dbReference type="ChEBI" id="CHEBI:15378"/>
        <dbReference type="ChEBI" id="CHEBI:30616"/>
        <dbReference type="ChEBI" id="CHEBI:43474"/>
        <dbReference type="ChEBI" id="CHEBI:143093"/>
        <dbReference type="ChEBI" id="CHEBI:456216"/>
    </reaction>
</comment>
<evidence type="ECO:0000256" key="12">
    <source>
        <dbReference type="ARBA" id="ARBA00022989"/>
    </source>
</evidence>
<evidence type="ECO:0000256" key="8">
    <source>
        <dbReference type="ARBA" id="ARBA00022741"/>
    </source>
</evidence>
<keyword evidence="30" id="KW-1185">Reference proteome</keyword>
<evidence type="ECO:0000256" key="6">
    <source>
        <dbReference type="ARBA" id="ARBA00022692"/>
    </source>
</evidence>
<dbReference type="PANTHER" id="PTHR24223">
    <property type="entry name" value="ATP-BINDING CASSETTE SUB-FAMILY C"/>
    <property type="match status" value="1"/>
</dbReference>
<feature type="transmembrane region" description="Helical" evidence="26">
    <location>
        <begin position="1281"/>
        <end position="1308"/>
    </location>
</feature>
<feature type="domain" description="ABC transmembrane type-1" evidence="28">
    <location>
        <begin position="639"/>
        <end position="921"/>
    </location>
</feature>
<comment type="catalytic activity">
    <reaction evidence="21">
        <text>sphing-4-enine 1-phosphate(in) + ATP + H2O = sphing-4-enine 1-phosphate(out) + ADP + phosphate + H(+)</text>
        <dbReference type="Rhea" id="RHEA:38951"/>
        <dbReference type="ChEBI" id="CHEBI:15377"/>
        <dbReference type="ChEBI" id="CHEBI:15378"/>
        <dbReference type="ChEBI" id="CHEBI:30616"/>
        <dbReference type="ChEBI" id="CHEBI:43474"/>
        <dbReference type="ChEBI" id="CHEBI:60119"/>
        <dbReference type="ChEBI" id="CHEBI:456216"/>
    </reaction>
    <physiologicalReaction direction="left-to-right" evidence="21">
        <dbReference type="Rhea" id="RHEA:38952"/>
    </physiologicalReaction>
</comment>
<dbReference type="GO" id="GO:0006869">
    <property type="term" value="P:lipid transport"/>
    <property type="evidence" value="ECO:0007669"/>
    <property type="project" value="UniProtKB-KW"/>
</dbReference>
<evidence type="ECO:0000256" key="24">
    <source>
        <dbReference type="ARBA" id="ARBA00048171"/>
    </source>
</evidence>
<evidence type="ECO:0000256" key="4">
    <source>
        <dbReference type="ARBA" id="ARBA00022448"/>
    </source>
</evidence>
<proteinExistence type="inferred from homology"/>
<evidence type="ECO:0000256" key="25">
    <source>
        <dbReference type="SAM" id="MobiDB-lite"/>
    </source>
</evidence>
<evidence type="ECO:0000256" key="5">
    <source>
        <dbReference type="ARBA" id="ARBA00022475"/>
    </source>
</evidence>
<dbReference type="InterPro" id="IPR003439">
    <property type="entry name" value="ABC_transporter-like_ATP-bd"/>
</dbReference>
<feature type="transmembrane region" description="Helical" evidence="26">
    <location>
        <begin position="1511"/>
        <end position="1533"/>
    </location>
</feature>
<dbReference type="EC" id="7.6.2.2" evidence="3"/>
<evidence type="ECO:0000256" key="14">
    <source>
        <dbReference type="ARBA" id="ARBA00023136"/>
    </source>
</evidence>
<evidence type="ECO:0000256" key="13">
    <source>
        <dbReference type="ARBA" id="ARBA00023055"/>
    </source>
</evidence>
<dbReference type="InterPro" id="IPR050173">
    <property type="entry name" value="ABC_transporter_C-like"/>
</dbReference>
<evidence type="ECO:0000256" key="19">
    <source>
        <dbReference type="ARBA" id="ARBA00041913"/>
    </source>
</evidence>
<dbReference type="PROSITE" id="PS00211">
    <property type="entry name" value="ABC_TRANSPORTER_1"/>
    <property type="match status" value="2"/>
</dbReference>
<dbReference type="SUPFAM" id="SSF90123">
    <property type="entry name" value="ABC transporter transmembrane region"/>
    <property type="match status" value="2"/>
</dbReference>
<evidence type="ECO:0000256" key="11">
    <source>
        <dbReference type="ARBA" id="ARBA00022967"/>
    </source>
</evidence>
<feature type="transmembrane region" description="Helical" evidence="26">
    <location>
        <begin position="1328"/>
        <end position="1356"/>
    </location>
</feature>
<evidence type="ECO:0000259" key="28">
    <source>
        <dbReference type="PROSITE" id="PS50929"/>
    </source>
</evidence>
<feature type="transmembrane region" description="Helical" evidence="26">
    <location>
        <begin position="855"/>
        <end position="884"/>
    </location>
</feature>
<evidence type="ECO:0000256" key="2">
    <source>
        <dbReference type="ARBA" id="ARBA00009726"/>
    </source>
</evidence>
<reference evidence="29" key="1">
    <citation type="submission" date="2023-06" db="EMBL/GenBank/DDBJ databases">
        <title>Male Hemibagrus guttatus genome.</title>
        <authorList>
            <person name="Bian C."/>
        </authorList>
    </citation>
    <scope>NUCLEOTIDE SEQUENCE</scope>
    <source>
        <strain evidence="29">Male_cb2023</strain>
        <tissue evidence="29">Muscle</tissue>
    </source>
</reference>
<keyword evidence="12 26" id="KW-1133">Transmembrane helix</keyword>
<dbReference type="CDD" id="cd03244">
    <property type="entry name" value="ABCC_MRP_domain2"/>
    <property type="match status" value="1"/>
</dbReference>
<evidence type="ECO:0000313" key="29">
    <source>
        <dbReference type="EMBL" id="KAK3520260.1"/>
    </source>
</evidence>
<dbReference type="CDD" id="cd18603">
    <property type="entry name" value="ABC_6TM_MRP1_2_3_6_D2_like"/>
    <property type="match status" value="1"/>
</dbReference>
<protein>
    <recommendedName>
        <fullName evidence="17">Multidrug resistance-associated protein 1</fullName>
        <ecNumber evidence="3">7.6.2.2</ecNumber>
        <ecNumber evidence="15">7.6.2.3</ecNumber>
    </recommendedName>
    <alternativeName>
        <fullName evidence="20">ATP-binding cassette sub-family C member 1</fullName>
    </alternativeName>
    <alternativeName>
        <fullName evidence="19">Glutathione-S-conjugate-translocating ATPase ABCC1</fullName>
    </alternativeName>
    <alternativeName>
        <fullName evidence="18">Leukotriene C(4) transporter</fullName>
    </alternativeName>
</protein>
<evidence type="ECO:0000313" key="30">
    <source>
        <dbReference type="Proteomes" id="UP001274896"/>
    </source>
</evidence>
<comment type="subcellular location">
    <subcellularLocation>
        <location evidence="1">Cell membrane</location>
        <topology evidence="1">Multi-pass membrane protein</topology>
    </subcellularLocation>
</comment>
<feature type="region of interest" description="Disordered" evidence="25">
    <location>
        <begin position="282"/>
        <end position="310"/>
    </location>
</feature>
<dbReference type="GO" id="GO:0016887">
    <property type="term" value="F:ATP hydrolysis activity"/>
    <property type="evidence" value="ECO:0007669"/>
    <property type="project" value="InterPro"/>
</dbReference>
<feature type="transmembrane region" description="Helical" evidence="26">
    <location>
        <begin position="626"/>
        <end position="647"/>
    </location>
</feature>
<dbReference type="NCBIfam" id="TIGR00957">
    <property type="entry name" value="MRP_assoc_pro"/>
    <property type="match status" value="1"/>
</dbReference>
<comment type="catalytic activity">
    <reaction evidence="22">
        <text>leukotriene C4(in) + ATP + H2O = leukotriene C4(out) + ADP + phosphate + H(+)</text>
        <dbReference type="Rhea" id="RHEA:38963"/>
        <dbReference type="ChEBI" id="CHEBI:15377"/>
        <dbReference type="ChEBI" id="CHEBI:15378"/>
        <dbReference type="ChEBI" id="CHEBI:30616"/>
        <dbReference type="ChEBI" id="CHEBI:43474"/>
        <dbReference type="ChEBI" id="CHEBI:57973"/>
        <dbReference type="ChEBI" id="CHEBI:456216"/>
    </reaction>
    <physiologicalReaction direction="left-to-right" evidence="22">
        <dbReference type="Rhea" id="RHEA:38964"/>
    </physiologicalReaction>
</comment>
<dbReference type="CDD" id="cd14686">
    <property type="entry name" value="bZIP"/>
    <property type="match status" value="1"/>
</dbReference>
<dbReference type="FunFam" id="1.20.1560.10:FF:000007">
    <property type="entry name" value="ATP-binding cassette subfamily C member 1"/>
    <property type="match status" value="1"/>
</dbReference>
<feature type="compositionally biased region" description="Acidic residues" evidence="25">
    <location>
        <begin position="1184"/>
        <end position="1193"/>
    </location>
</feature>
<feature type="transmembrane region" description="Helical" evidence="26">
    <location>
        <begin position="896"/>
        <end position="920"/>
    </location>
</feature>
<dbReference type="SMART" id="SM00382">
    <property type="entry name" value="AAA"/>
    <property type="match status" value="2"/>
</dbReference>
<feature type="compositionally biased region" description="Basic and acidic residues" evidence="25">
    <location>
        <begin position="182"/>
        <end position="191"/>
    </location>
</feature>
<feature type="region of interest" description="Disordered" evidence="25">
    <location>
        <begin position="182"/>
        <end position="215"/>
    </location>
</feature>
<dbReference type="GO" id="GO:0015431">
    <property type="term" value="F:ABC-type glutathione S-conjugate transporter activity"/>
    <property type="evidence" value="ECO:0007669"/>
    <property type="project" value="UniProtKB-EC"/>
</dbReference>
<dbReference type="InterPro" id="IPR006964">
    <property type="entry name" value="NUDE_dom"/>
</dbReference>
<dbReference type="EMBL" id="JAUCMX010000016">
    <property type="protein sequence ID" value="KAK3520260.1"/>
    <property type="molecule type" value="Genomic_DNA"/>
</dbReference>
<feature type="region of interest" description="Disordered" evidence="25">
    <location>
        <begin position="1232"/>
        <end position="1253"/>
    </location>
</feature>
<feature type="transmembrane region" description="Helical" evidence="26">
    <location>
        <begin position="482"/>
        <end position="504"/>
    </location>
</feature>
<dbReference type="GO" id="GO:0016323">
    <property type="term" value="C:basolateral plasma membrane"/>
    <property type="evidence" value="ECO:0007669"/>
    <property type="project" value="TreeGrafter"/>
</dbReference>
<evidence type="ECO:0000256" key="1">
    <source>
        <dbReference type="ARBA" id="ARBA00004651"/>
    </source>
</evidence>
<feature type="domain" description="ABC transmembrane type-1" evidence="28">
    <location>
        <begin position="1288"/>
        <end position="1568"/>
    </location>
</feature>
<dbReference type="Gene3D" id="3.40.50.300">
    <property type="entry name" value="P-loop containing nucleotide triphosphate hydrolases"/>
    <property type="match status" value="2"/>
</dbReference>
<dbReference type="PANTHER" id="PTHR24223:SF241">
    <property type="entry name" value="MULTIDRUG RESISTANCE-ASSOCIATED PROTEIN 1"/>
    <property type="match status" value="1"/>
</dbReference>
<keyword evidence="9" id="KW-0378">Hydrolase</keyword>
<sequence length="1843" mass="207000">MSDPEPPTFSSVEEERDYWKERAAHHQQSADEARDELQEFQQMSRDYEAELETELKQFEARNRELLATNNRLRSELESFKEKYETQHSETYIRVSALEGDLAETTAIKDQLQKYIRELEQANDDLERAKRATIMSLEDFEQRMNHVIERNAFLESELDEKENLLESVQRLKDEARDLRQELAVKQKQDRKPSLSLSVDGEKVESMASHTPSAHSSLLTTPARTAVGPGSVFHTPPSSYSRIEGLTGTPLTTSARISALNIVGELLRKVGNLESKLASCRELQVQERTPSRSAMAQSSHSTPREALENQPSTNGLFEGMVKRLDFGPKMVDWNRTWRAQNPDVTQCFQNTLLIWIPCLYLWLLAPFHFLYLRSHNRGYICMSRLNKAKTVTGLLLWIICWSDVFYSFWERGRGVAVAPAYLVSPTLLGITMLLATFFIQYERMKGVQSSGVMLNFWLIALVCATVTFRSKILQALYESASVSIFRYTTFYIYFTLLLISLVLSCFSDQLPFFSPTIKDQNPCPEAGASFLSRITFWWITGLLMRGYKKPLEEKDLWSLNSVDESQRVVPQLVRRWNECNKAKRPEDKAMAMYSPKRSSKAENKDGQPIEESEILISKAPQKPREPSLFLALCRTFGPYFLVSTVYKIIHDVLMFAGPEILRLLIQFVNDSSAPSWHGYFYTALLFICTCVQTLVLQRYFHVCFVSGMRLRTAIVGAVYRKALVITNAARRTSTVGEIVNLMSVDAQRFMDLITYINMIWSAPLQVVLALYFLWQNLGPSVLAGVAVMVLMVPVNAVIAMKTKTYQVAQMKSKDNRIKLMNEVLNGIKVLKLYAWELAFKDKVFQIRESELRVLKKAAYLAAVSTFTWVCAPFLVALSTFAVYVLVDEHNILDAQKAFVSLALFNILRFPLNMLPMVISSMVQASVSLKRLRVFLSHEELEEDSVDRRAVTSSPESIRIVDGTFSWSKDDPPALKRINVSIPEGALVAVVGQVGSGKSSLLSALLGEMHKQEGFVSVKGSVAYVPQQAWIQNATLRENIIFGQQIKESSYQRVLEASALLPDLEMLPGGDDTEIGEKGVNLSGGQKQRVSLARAVYCDRAVYLLDDPLSAVDAHVGKHIFEKVVGPQGLLQGRTRVLVTHGLSFLPQVDLILVMEDGQITEAGSYTELLGRHAAFAEFLRTHTNTEQEEESEAGGEEERVQEEQSEKAEDTNPGKMLENGGPAALLRQSQVSLTTSGTAKEKTESNDSKEQKVKSTDVAKLTEADKAKTGRVKLAVFWEYMKAIGVCLSVFSICLFFAHHVASLGSNYWLSLWTDDPVINGTQPTRDMRLGVYGALGLTQGIAVFSYSISVSIGGILASRYLHETMLYNVLRSPMSFFERTPSGNLVNRFSKETDTIDSVIPSIIKMFMGSMFNVLSSCTVILIATPLVAIIIPPLGLFYFFVQRFYVASSRQLKRLESVSRSPVYTHFNETLLGTSVIRAFAVQNRFIGESDRRVDHNQKAYYPSIVANRWLAVRLEFVGNCIVTFAALFAVMARDSLSPGIMGLSISYALQVTASLNWLVRMSSEIETNIVAVEKVKEYEETEKEAEWKLEKSSVPAGWPTVGHIEIRNFGLRYRQDLELAIHDINVTIKGGEKVGIVGRTGAGKSSLTLGLFRIIEAAQGEICIDGVNIAELGLHELRSRITIIPQDPVLFSGSLRMNLDPFDGYSDEEVWKALEHAHLKNFVSGLQDKLNHECSEGGENLSLGQRQLVCLARALLRKTKILVLDEATAAVDMETDELIQSTIRTQFEECTVLTIAHRLNTIMDYTRVLVLDKGQMVEFDSPSSLIAQRGIFYKMAKDSGLV</sequence>
<feature type="transmembrane region" description="Helical" evidence="26">
    <location>
        <begin position="677"/>
        <end position="698"/>
    </location>
</feature>
<comment type="caution">
    <text evidence="29">The sequence shown here is derived from an EMBL/GenBank/DDBJ whole genome shotgun (WGS) entry which is preliminary data.</text>
</comment>
<dbReference type="FunFam" id="3.40.50.300:FF:000293">
    <property type="entry name" value="ATP binding cassette subfamily C member 1"/>
    <property type="match status" value="1"/>
</dbReference>
<feature type="transmembrane region" description="Helical" evidence="26">
    <location>
        <begin position="750"/>
        <end position="772"/>
    </location>
</feature>
<evidence type="ECO:0000256" key="20">
    <source>
        <dbReference type="ARBA" id="ARBA00042274"/>
    </source>
</evidence>
<name>A0AAE0QG02_9TELE</name>
<dbReference type="FunFam" id="1.20.1560.10:FF:000001">
    <property type="entry name" value="ATP-binding cassette subfamily C member 1"/>
    <property type="match status" value="1"/>
</dbReference>
<keyword evidence="11" id="KW-1278">Translocase</keyword>
<evidence type="ECO:0000259" key="27">
    <source>
        <dbReference type="PROSITE" id="PS50893"/>
    </source>
</evidence>
<dbReference type="Gene3D" id="6.10.250.1080">
    <property type="match status" value="1"/>
</dbReference>
<dbReference type="Pfam" id="PF04880">
    <property type="entry name" value="NUDE_C"/>
    <property type="match status" value="1"/>
</dbReference>
<feature type="transmembrane region" description="Helical" evidence="26">
    <location>
        <begin position="389"/>
        <end position="407"/>
    </location>
</feature>
<keyword evidence="5" id="KW-1003">Cell membrane</keyword>
<feature type="region of interest" description="Disordered" evidence="25">
    <location>
        <begin position="1"/>
        <end position="37"/>
    </location>
</feature>
<dbReference type="InterPro" id="IPR003593">
    <property type="entry name" value="AAA+_ATPase"/>
</dbReference>
<keyword evidence="7" id="KW-0677">Repeat</keyword>
<dbReference type="GO" id="GO:0034634">
    <property type="term" value="F:glutathione transmembrane transporter activity"/>
    <property type="evidence" value="ECO:0007669"/>
    <property type="project" value="TreeGrafter"/>
</dbReference>
<dbReference type="InterPro" id="IPR027417">
    <property type="entry name" value="P-loop_NTPase"/>
</dbReference>
<keyword evidence="4" id="KW-0813">Transport</keyword>
<evidence type="ECO:0000256" key="22">
    <source>
        <dbReference type="ARBA" id="ARBA00047523"/>
    </source>
</evidence>
<keyword evidence="10" id="KW-0067">ATP-binding</keyword>
<evidence type="ECO:0000256" key="21">
    <source>
        <dbReference type="ARBA" id="ARBA00047354"/>
    </source>
</evidence>